<reference evidence="1 2" key="1">
    <citation type="submission" date="2014-06" db="EMBL/GenBank/DDBJ databases">
        <title>Evolutionary Origins and Diversification of the Mycorrhizal Mutualists.</title>
        <authorList>
            <consortium name="DOE Joint Genome Institute"/>
            <consortium name="Mycorrhizal Genomics Consortium"/>
            <person name="Kohler A."/>
            <person name="Kuo A."/>
            <person name="Nagy L.G."/>
            <person name="Floudas D."/>
            <person name="Copeland A."/>
            <person name="Barry K.W."/>
            <person name="Cichocki N."/>
            <person name="Veneault-Fourrey C."/>
            <person name="LaButti K."/>
            <person name="Lindquist E.A."/>
            <person name="Lipzen A."/>
            <person name="Lundell T."/>
            <person name="Morin E."/>
            <person name="Murat C."/>
            <person name="Riley R."/>
            <person name="Ohm R."/>
            <person name="Sun H."/>
            <person name="Tunlid A."/>
            <person name="Henrissat B."/>
            <person name="Grigoriev I.V."/>
            <person name="Hibbett D.S."/>
            <person name="Martin F."/>
        </authorList>
    </citation>
    <scope>NUCLEOTIDE SEQUENCE [LARGE SCALE GENOMIC DNA]</scope>
    <source>
        <strain evidence="1 2">SS14</strain>
    </source>
</reference>
<name>A0A0C9U364_SPHS4</name>
<keyword evidence="2" id="KW-1185">Reference proteome</keyword>
<dbReference type="Proteomes" id="UP000054279">
    <property type="component" value="Unassembled WGS sequence"/>
</dbReference>
<sequence length="184" mass="19961">MQPGDKEGIMVANHLTGVPVTPSMSPGLQLATISAASHVVFTGISKMKVWSTLTQEEKLHLGHATTGVSAMNNVSIGKQHSVVSNMWVLATSLLFVLNVHEPNYVMRFRDSILTLSTLFMSFPENQKAPTNAMMLVPASFTLCHTPLFILNSAIDLMSLHFPLKDVALVRFINATFGAPAVLSQ</sequence>
<evidence type="ECO:0000313" key="2">
    <source>
        <dbReference type="Proteomes" id="UP000054279"/>
    </source>
</evidence>
<gene>
    <name evidence="1" type="ORF">M422DRAFT_50590</name>
</gene>
<dbReference type="HOGENOM" id="CLU_1469124_0_0_1"/>
<accession>A0A0C9U364</accession>
<protein>
    <submittedName>
        <fullName evidence="1">Uncharacterized protein</fullName>
    </submittedName>
</protein>
<proteinExistence type="predicted"/>
<evidence type="ECO:0000313" key="1">
    <source>
        <dbReference type="EMBL" id="KIJ37298.1"/>
    </source>
</evidence>
<dbReference type="EMBL" id="KN837170">
    <property type="protein sequence ID" value="KIJ37298.1"/>
    <property type="molecule type" value="Genomic_DNA"/>
</dbReference>
<organism evidence="1 2">
    <name type="scientific">Sphaerobolus stellatus (strain SS14)</name>
    <dbReference type="NCBI Taxonomy" id="990650"/>
    <lineage>
        <taxon>Eukaryota</taxon>
        <taxon>Fungi</taxon>
        <taxon>Dikarya</taxon>
        <taxon>Basidiomycota</taxon>
        <taxon>Agaricomycotina</taxon>
        <taxon>Agaricomycetes</taxon>
        <taxon>Phallomycetidae</taxon>
        <taxon>Geastrales</taxon>
        <taxon>Sphaerobolaceae</taxon>
        <taxon>Sphaerobolus</taxon>
    </lineage>
</organism>
<dbReference type="AlphaFoldDB" id="A0A0C9U364"/>